<reference evidence="10 11" key="1">
    <citation type="journal article" date="2021" name="Elife">
        <title>Chloroplast acquisition without the gene transfer in kleptoplastic sea slugs, Plakobranchus ocellatus.</title>
        <authorList>
            <person name="Maeda T."/>
            <person name="Takahashi S."/>
            <person name="Yoshida T."/>
            <person name="Shimamura S."/>
            <person name="Takaki Y."/>
            <person name="Nagai Y."/>
            <person name="Toyoda A."/>
            <person name="Suzuki Y."/>
            <person name="Arimoto A."/>
            <person name="Ishii H."/>
            <person name="Satoh N."/>
            <person name="Nishiyama T."/>
            <person name="Hasebe M."/>
            <person name="Maruyama T."/>
            <person name="Minagawa J."/>
            <person name="Obokata J."/>
            <person name="Shigenobu S."/>
        </authorList>
    </citation>
    <scope>NUCLEOTIDE SEQUENCE [LARGE SCALE GENOMIC DNA]</scope>
</reference>
<evidence type="ECO:0000256" key="8">
    <source>
        <dbReference type="SAM" id="Phobius"/>
    </source>
</evidence>
<accession>A0AAV3YX64</accession>
<feature type="domain" description="HTTM-like" evidence="9">
    <location>
        <begin position="105"/>
        <end position="363"/>
    </location>
</feature>
<dbReference type="InterPro" id="IPR007782">
    <property type="entry name" value="VKG_COase"/>
</dbReference>
<keyword evidence="6" id="KW-0456">Lyase</keyword>
<evidence type="ECO:0000256" key="6">
    <source>
        <dbReference type="ARBA" id="ARBA00023239"/>
    </source>
</evidence>
<feature type="transmembrane region" description="Helical" evidence="8">
    <location>
        <begin position="298"/>
        <end position="319"/>
    </location>
</feature>
<proteinExistence type="predicted"/>
<dbReference type="InterPro" id="IPR053934">
    <property type="entry name" value="HTTM_dom"/>
</dbReference>
<evidence type="ECO:0000256" key="7">
    <source>
        <dbReference type="SAM" id="MobiDB-lite"/>
    </source>
</evidence>
<evidence type="ECO:0000256" key="2">
    <source>
        <dbReference type="ARBA" id="ARBA00022692"/>
    </source>
</evidence>
<dbReference type="AlphaFoldDB" id="A0AAV3YX64"/>
<dbReference type="InterPro" id="IPR011020">
    <property type="entry name" value="HTTM-like"/>
</dbReference>
<feature type="transmembrane region" description="Helical" evidence="8">
    <location>
        <begin position="245"/>
        <end position="262"/>
    </location>
</feature>
<dbReference type="Pfam" id="PF22777">
    <property type="entry name" value="VKGC_lumenal_dom"/>
    <property type="match status" value="1"/>
</dbReference>
<dbReference type="PANTHER" id="PTHR12639">
    <property type="entry name" value="VITAMIN K-DEPENDENT GAMMA-CARBOXYLASE"/>
    <property type="match status" value="1"/>
</dbReference>
<dbReference type="SMART" id="SM00752">
    <property type="entry name" value="HTTM"/>
    <property type="match status" value="1"/>
</dbReference>
<gene>
    <name evidence="10" type="ORF">PoB_001280900</name>
</gene>
<dbReference type="GO" id="GO:0012505">
    <property type="term" value="C:endomembrane system"/>
    <property type="evidence" value="ECO:0007669"/>
    <property type="project" value="UniProtKB-SubCell"/>
</dbReference>
<evidence type="ECO:0000313" key="11">
    <source>
        <dbReference type="Proteomes" id="UP000735302"/>
    </source>
</evidence>
<feature type="compositionally biased region" description="Polar residues" evidence="7">
    <location>
        <begin position="32"/>
        <end position="41"/>
    </location>
</feature>
<keyword evidence="11" id="KW-1185">Reference proteome</keyword>
<feature type="compositionally biased region" description="Basic and acidic residues" evidence="7">
    <location>
        <begin position="42"/>
        <end position="63"/>
    </location>
</feature>
<evidence type="ECO:0000256" key="5">
    <source>
        <dbReference type="ARBA" id="ARBA00023157"/>
    </source>
</evidence>
<dbReference type="InterPro" id="IPR053935">
    <property type="entry name" value="VKGC_lumenal_dom"/>
</dbReference>
<feature type="region of interest" description="Disordered" evidence="7">
    <location>
        <begin position="402"/>
        <end position="421"/>
    </location>
</feature>
<dbReference type="GO" id="GO:0008488">
    <property type="term" value="F:gamma-glutamyl carboxylase activity"/>
    <property type="evidence" value="ECO:0007669"/>
    <property type="project" value="InterPro"/>
</dbReference>
<comment type="caution">
    <text evidence="10">The sequence shown here is derived from an EMBL/GenBank/DDBJ whole genome shotgun (WGS) entry which is preliminary data.</text>
</comment>
<protein>
    <submittedName>
        <fullName evidence="10">Vitamin K dependent gamma glutamyl carboxylase</fullName>
    </submittedName>
</protein>
<keyword evidence="5" id="KW-1015">Disulfide bond</keyword>
<evidence type="ECO:0000313" key="10">
    <source>
        <dbReference type="EMBL" id="GFN86303.1"/>
    </source>
</evidence>
<evidence type="ECO:0000256" key="1">
    <source>
        <dbReference type="ARBA" id="ARBA00004127"/>
    </source>
</evidence>
<keyword evidence="4 8" id="KW-0472">Membrane</keyword>
<name>A0AAV3YX64_9GAST</name>
<sequence>MSTRASSHKTVETNSVRKAKTESTAYKRLPQKNPTTNNPTSHHGDSATHYGKEEAGKSREAAEARQSNGCDGCDTDRNWQTSFPWAAPIKLHDVTSCNRLARLLCRPTDPALLALIRFLFGLLMVLDTLMERGMAGADMRWGDPKQCQFPLINGLKPLPLPWMYVVYLLMVFGASGIMLGLAYRVSCITYMCCYWYIFFLDKTSWNNHSYLFGVLAFLCSITDANRHWSIDALINPNISNAHVPLWNYILFRAQIFLVYTIAGLKKLDLDWMAGYSMQSLSLHWVFHPFRYILTNEQIDLFVVHLGGLTIDLFSGFLLVSERTRPVALLITSMFHIMNAMIFHIGMFPYGMLGLQLIFCNPDLPRRFFKLIPPTLRLLTPDDSSEDCVPSYHCVYTKEDVKPKGENSFSTTQGKPPPTHPNKRHKLVSVFTIAFIGWQCFLPYSHGITKGYNNWTNGLYGYSWDMMVHSWSTQHIRITYRDKDTNATGYLDPMVWSGGARRWAGHADMIKQYANCIADNLKAYDINNVEIYFDIWRSLNSRFHQRAIDPRVDLITADWHPFRATDWSLPLMANLSDWRQHFESTYRWLGDDSSVNIVFVADFPGLFLENYVQPDFGNTSLTVLAGKVVVEMFEPDKNFTLEPGEKMQTDEQIDTVLQLSSEANRSSVTQAAV</sequence>
<dbReference type="Pfam" id="PF05090">
    <property type="entry name" value="HTTM"/>
    <property type="match status" value="1"/>
</dbReference>
<keyword evidence="3 8" id="KW-1133">Transmembrane helix</keyword>
<dbReference type="Proteomes" id="UP000735302">
    <property type="component" value="Unassembled WGS sequence"/>
</dbReference>
<evidence type="ECO:0000259" key="9">
    <source>
        <dbReference type="SMART" id="SM00752"/>
    </source>
</evidence>
<feature type="transmembrane region" description="Helical" evidence="8">
    <location>
        <begin position="326"/>
        <end position="351"/>
    </location>
</feature>
<dbReference type="GO" id="GO:0019842">
    <property type="term" value="F:vitamin binding"/>
    <property type="evidence" value="ECO:0007669"/>
    <property type="project" value="TreeGrafter"/>
</dbReference>
<feature type="transmembrane region" description="Helical" evidence="8">
    <location>
        <begin position="111"/>
        <end position="130"/>
    </location>
</feature>
<dbReference type="EMBL" id="BLXT01001503">
    <property type="protein sequence ID" value="GFN86303.1"/>
    <property type="molecule type" value="Genomic_DNA"/>
</dbReference>
<organism evidence="10 11">
    <name type="scientific">Plakobranchus ocellatus</name>
    <dbReference type="NCBI Taxonomy" id="259542"/>
    <lineage>
        <taxon>Eukaryota</taxon>
        <taxon>Metazoa</taxon>
        <taxon>Spiralia</taxon>
        <taxon>Lophotrochozoa</taxon>
        <taxon>Mollusca</taxon>
        <taxon>Gastropoda</taxon>
        <taxon>Heterobranchia</taxon>
        <taxon>Euthyneura</taxon>
        <taxon>Panpulmonata</taxon>
        <taxon>Sacoglossa</taxon>
        <taxon>Placobranchoidea</taxon>
        <taxon>Plakobranchidae</taxon>
        <taxon>Plakobranchus</taxon>
    </lineage>
</organism>
<evidence type="ECO:0000256" key="3">
    <source>
        <dbReference type="ARBA" id="ARBA00022989"/>
    </source>
</evidence>
<keyword evidence="2 8" id="KW-0812">Transmembrane</keyword>
<feature type="transmembrane region" description="Helical" evidence="8">
    <location>
        <begin position="164"/>
        <end position="197"/>
    </location>
</feature>
<comment type="subcellular location">
    <subcellularLocation>
        <location evidence="1">Endomembrane system</location>
        <topology evidence="1">Multi-pass membrane protein</topology>
    </subcellularLocation>
</comment>
<feature type="region of interest" description="Disordered" evidence="7">
    <location>
        <begin position="1"/>
        <end position="71"/>
    </location>
</feature>
<evidence type="ECO:0000256" key="4">
    <source>
        <dbReference type="ARBA" id="ARBA00023136"/>
    </source>
</evidence>
<dbReference type="PANTHER" id="PTHR12639:SF6">
    <property type="entry name" value="VITAMIN K-DEPENDENT GAMMA-CARBOXYLASE"/>
    <property type="match status" value="1"/>
</dbReference>